<feature type="domain" description="Sucrose phosphatase-like" evidence="2">
    <location>
        <begin position="9"/>
        <end position="234"/>
    </location>
</feature>
<dbReference type="Pfam" id="PF05116">
    <property type="entry name" value="S6PP"/>
    <property type="match status" value="1"/>
</dbReference>
<dbReference type="Gene3D" id="3.90.1070.10">
    <property type="match status" value="1"/>
</dbReference>
<dbReference type="SUPFAM" id="SSF56784">
    <property type="entry name" value="HAD-like"/>
    <property type="match status" value="1"/>
</dbReference>
<sequence>MEVRRSFPWLLISDVDDTLLGDAGGLDAFSRECIGVLLVLNSSRPAASVEKTFADISSGPELAGRITGMGTEVEIGGRKRSDWQEMFEGWERAPVDRLMKRMGFPAHAAEMQTAFKASFAVPRSRWTEVRKAVLAGSPGSKVICSGEGDFDVIPAAAGKDRAALWVAGELGIPASRWGVAGDSANDLAVFHAAPRAIAVGNARQELLRNADPAKTYHATRSHAWGLIEGLRRWGALAPDLTENHGNEN</sequence>
<keyword evidence="4" id="KW-1185">Reference proteome</keyword>
<dbReference type="PANTHER" id="PTHR46521">
    <property type="entry name" value="SUCROSE-PHOSPHATASE 2-RELATED"/>
    <property type="match status" value="1"/>
</dbReference>
<dbReference type="Proteomes" id="UP001165653">
    <property type="component" value="Unassembled WGS sequence"/>
</dbReference>
<reference evidence="3" key="1">
    <citation type="submission" date="2022-10" db="EMBL/GenBank/DDBJ databases">
        <title>Luteolibacter sp. GHJ8, whole genome shotgun sequencing project.</title>
        <authorList>
            <person name="Zhao G."/>
            <person name="Shen L."/>
        </authorList>
    </citation>
    <scope>NUCLEOTIDE SEQUENCE</scope>
    <source>
        <strain evidence="3">GHJ8</strain>
    </source>
</reference>
<gene>
    <name evidence="3" type="ORF">OJ996_08710</name>
</gene>
<evidence type="ECO:0000313" key="4">
    <source>
        <dbReference type="Proteomes" id="UP001165653"/>
    </source>
</evidence>
<dbReference type="InterPro" id="IPR036412">
    <property type="entry name" value="HAD-like_sf"/>
</dbReference>
<dbReference type="InterPro" id="IPR006380">
    <property type="entry name" value="SPP-like_dom"/>
</dbReference>
<evidence type="ECO:0000256" key="1">
    <source>
        <dbReference type="ARBA" id="ARBA00022801"/>
    </source>
</evidence>
<dbReference type="EMBL" id="JAPDDR010000004">
    <property type="protein sequence ID" value="MCW1913654.1"/>
    <property type="molecule type" value="Genomic_DNA"/>
</dbReference>
<keyword evidence="1 3" id="KW-0378">Hydrolase</keyword>
<comment type="caution">
    <text evidence="3">The sequence shown here is derived from an EMBL/GenBank/DDBJ whole genome shotgun (WGS) entry which is preliminary data.</text>
</comment>
<evidence type="ECO:0000313" key="3">
    <source>
        <dbReference type="EMBL" id="MCW1913654.1"/>
    </source>
</evidence>
<dbReference type="GO" id="GO:0016787">
    <property type="term" value="F:hydrolase activity"/>
    <property type="evidence" value="ECO:0007669"/>
    <property type="project" value="UniProtKB-KW"/>
</dbReference>
<dbReference type="InterPro" id="IPR051518">
    <property type="entry name" value="Sucrose_Phosphatase"/>
</dbReference>
<proteinExistence type="predicted"/>
<dbReference type="Gene3D" id="3.40.50.1000">
    <property type="entry name" value="HAD superfamily/HAD-like"/>
    <property type="match status" value="1"/>
</dbReference>
<protein>
    <submittedName>
        <fullName evidence="3">HAD family hydrolase</fullName>
    </submittedName>
</protein>
<dbReference type="InterPro" id="IPR023214">
    <property type="entry name" value="HAD_sf"/>
</dbReference>
<dbReference type="RefSeq" id="WP_264513157.1">
    <property type="nucleotide sequence ID" value="NZ_JAPDDR010000004.1"/>
</dbReference>
<accession>A0ABT3G1E3</accession>
<evidence type="ECO:0000259" key="2">
    <source>
        <dbReference type="Pfam" id="PF05116"/>
    </source>
</evidence>
<name>A0ABT3G1E3_9BACT</name>
<dbReference type="PANTHER" id="PTHR46521:SF4">
    <property type="entry name" value="SUCROSE-PHOSPHATASE 2-RELATED"/>
    <property type="match status" value="1"/>
</dbReference>
<organism evidence="3 4">
    <name type="scientific">Luteolibacter rhizosphaerae</name>
    <dbReference type="NCBI Taxonomy" id="2989719"/>
    <lineage>
        <taxon>Bacteria</taxon>
        <taxon>Pseudomonadati</taxon>
        <taxon>Verrucomicrobiota</taxon>
        <taxon>Verrucomicrobiia</taxon>
        <taxon>Verrucomicrobiales</taxon>
        <taxon>Verrucomicrobiaceae</taxon>
        <taxon>Luteolibacter</taxon>
    </lineage>
</organism>